<dbReference type="GO" id="GO:0004523">
    <property type="term" value="F:RNA-DNA hybrid ribonuclease activity"/>
    <property type="evidence" value="ECO:0007669"/>
    <property type="project" value="InterPro"/>
</dbReference>
<dbReference type="InterPro" id="IPR002156">
    <property type="entry name" value="RNaseH_domain"/>
</dbReference>
<reference evidence="2" key="2">
    <citation type="journal article" date="2024" name="Plant">
        <title>Genomic evolution and insights into agronomic trait innovations of Sesamum species.</title>
        <authorList>
            <person name="Miao H."/>
            <person name="Wang L."/>
            <person name="Qu L."/>
            <person name="Liu H."/>
            <person name="Sun Y."/>
            <person name="Le M."/>
            <person name="Wang Q."/>
            <person name="Wei S."/>
            <person name="Zheng Y."/>
            <person name="Lin W."/>
            <person name="Duan Y."/>
            <person name="Cao H."/>
            <person name="Xiong S."/>
            <person name="Wang X."/>
            <person name="Wei L."/>
            <person name="Li C."/>
            <person name="Ma Q."/>
            <person name="Ju M."/>
            <person name="Zhao R."/>
            <person name="Li G."/>
            <person name="Mu C."/>
            <person name="Tian Q."/>
            <person name="Mei H."/>
            <person name="Zhang T."/>
            <person name="Gao T."/>
            <person name="Zhang H."/>
        </authorList>
    </citation>
    <scope>NUCLEOTIDE SEQUENCE</scope>
    <source>
        <strain evidence="2">KEN8</strain>
    </source>
</reference>
<evidence type="ECO:0000313" key="2">
    <source>
        <dbReference type="EMBL" id="KAL0390143.1"/>
    </source>
</evidence>
<dbReference type="EMBL" id="JACGWM010000002">
    <property type="protein sequence ID" value="KAL0390143.1"/>
    <property type="molecule type" value="Genomic_DNA"/>
</dbReference>
<dbReference type="PANTHER" id="PTHR11685">
    <property type="entry name" value="RBR FAMILY RING FINGER AND IBR DOMAIN-CONTAINING"/>
    <property type="match status" value="1"/>
</dbReference>
<dbReference type="AlphaFoldDB" id="A0AAW2SCK9"/>
<dbReference type="GO" id="GO:0016567">
    <property type="term" value="P:protein ubiquitination"/>
    <property type="evidence" value="ECO:0007669"/>
    <property type="project" value="InterPro"/>
</dbReference>
<feature type="domain" description="RNase H type-1" evidence="1">
    <location>
        <begin position="77"/>
        <end position="145"/>
    </location>
</feature>
<dbReference type="GO" id="GO:0003676">
    <property type="term" value="F:nucleic acid binding"/>
    <property type="evidence" value="ECO:0007669"/>
    <property type="project" value="InterPro"/>
</dbReference>
<dbReference type="InterPro" id="IPR036397">
    <property type="entry name" value="RNaseH_sf"/>
</dbReference>
<dbReference type="Pfam" id="PF13456">
    <property type="entry name" value="RVT_3"/>
    <property type="match status" value="1"/>
</dbReference>
<name>A0AAW2SCK9_9LAMI</name>
<sequence length="265" mass="29543">METMKLHEQQILSEAEMERMRLDLSSQVQDRAFARQVAAVPEEEWRRTGNNLKRPRGEVSSYRFRVYVKGLVDKLGMTGGMGVAICDQDDGLVFEISKGLNAKEHEGNTELVELKALIEGLHIAVAVDLKKIKIVSDNPLLYQYFKLHQGVLPKCPHENCKSKLKLDTCKKFLTSELFNIMSQSVKESSIPAEEKIYCPYPRCSTLFSKAELQGSKGNSAGVTKQLDADMSFAINVEQNGETRSQPALVLSGTNIISSMTGIDIK</sequence>
<gene>
    <name evidence="2" type="ORF">Scaly_0371400</name>
</gene>
<dbReference type="GO" id="GO:0004842">
    <property type="term" value="F:ubiquitin-protein transferase activity"/>
    <property type="evidence" value="ECO:0007669"/>
    <property type="project" value="InterPro"/>
</dbReference>
<proteinExistence type="predicted"/>
<dbReference type="InterPro" id="IPR031127">
    <property type="entry name" value="E3_UB_ligase_RBR"/>
</dbReference>
<accession>A0AAW2SCK9</accession>
<comment type="caution">
    <text evidence="2">The sequence shown here is derived from an EMBL/GenBank/DDBJ whole genome shotgun (WGS) entry which is preliminary data.</text>
</comment>
<organism evidence="2">
    <name type="scientific">Sesamum calycinum</name>
    <dbReference type="NCBI Taxonomy" id="2727403"/>
    <lineage>
        <taxon>Eukaryota</taxon>
        <taxon>Viridiplantae</taxon>
        <taxon>Streptophyta</taxon>
        <taxon>Embryophyta</taxon>
        <taxon>Tracheophyta</taxon>
        <taxon>Spermatophyta</taxon>
        <taxon>Magnoliopsida</taxon>
        <taxon>eudicotyledons</taxon>
        <taxon>Gunneridae</taxon>
        <taxon>Pentapetalae</taxon>
        <taxon>asterids</taxon>
        <taxon>lamiids</taxon>
        <taxon>Lamiales</taxon>
        <taxon>Pedaliaceae</taxon>
        <taxon>Sesamum</taxon>
    </lineage>
</organism>
<evidence type="ECO:0000259" key="1">
    <source>
        <dbReference type="Pfam" id="PF13456"/>
    </source>
</evidence>
<dbReference type="Gene3D" id="3.30.420.10">
    <property type="entry name" value="Ribonuclease H-like superfamily/Ribonuclease H"/>
    <property type="match status" value="1"/>
</dbReference>
<reference evidence="2" key="1">
    <citation type="submission" date="2020-06" db="EMBL/GenBank/DDBJ databases">
        <authorList>
            <person name="Li T."/>
            <person name="Hu X."/>
            <person name="Zhang T."/>
            <person name="Song X."/>
            <person name="Zhang H."/>
            <person name="Dai N."/>
            <person name="Sheng W."/>
            <person name="Hou X."/>
            <person name="Wei L."/>
        </authorList>
    </citation>
    <scope>NUCLEOTIDE SEQUENCE</scope>
    <source>
        <strain evidence="2">KEN8</strain>
        <tissue evidence="2">Leaf</tissue>
    </source>
</reference>
<protein>
    <recommendedName>
        <fullName evidence="1">RNase H type-1 domain-containing protein</fullName>
    </recommendedName>
</protein>